<dbReference type="SMART" id="SM00440">
    <property type="entry name" value="ZnF_C2C2"/>
    <property type="match status" value="1"/>
</dbReference>
<dbReference type="InterPro" id="IPR034012">
    <property type="entry name" value="Zn_ribbon_RPB9_C"/>
</dbReference>
<evidence type="ECO:0000256" key="8">
    <source>
        <dbReference type="ARBA" id="ARBA00023163"/>
    </source>
</evidence>
<accession>A0AAN7CP09</accession>
<evidence type="ECO:0000256" key="13">
    <source>
        <dbReference type="SAM" id="MobiDB-lite"/>
    </source>
</evidence>
<sequence length="281" mass="30480">MSSPAAASSSDRKKPAEQITFRFCSECSNMLYPKEDEAERKLMFTCRTCNFSEEATSSCIFRNTMNNAVGETAGVTQDVGSDPTVGGFSSLPLDTDPSKLRGSPSFSNLPSSSTASASVSSCLGCGRMIAYQTFGDHLEMLSTESGTAELESDEDSWRGFSQNVDMDGDGELDVDLDDVEIMTWTGESLDELGAFMSRTEDFFGLGSMDLGMEKAESSLSASLLRPQARGLTMSIAQLPRAKRSCPACQHDEAVFFQSQQRSAETGMKLFYVCCECGNIFQ</sequence>
<keyword evidence="8 12" id="KW-0804">Transcription</keyword>
<evidence type="ECO:0000313" key="16">
    <source>
        <dbReference type="Proteomes" id="UP001303647"/>
    </source>
</evidence>
<dbReference type="PROSITE" id="PS00466">
    <property type="entry name" value="ZF_TFIIS_1"/>
    <property type="match status" value="1"/>
</dbReference>
<dbReference type="Pfam" id="PF01096">
    <property type="entry name" value="Zn_ribbon_TFIIS"/>
    <property type="match status" value="1"/>
</dbReference>
<feature type="compositionally biased region" description="Low complexity" evidence="13">
    <location>
        <begin position="103"/>
        <end position="114"/>
    </location>
</feature>
<proteinExistence type="inferred from homology"/>
<dbReference type="PANTHER" id="PTHR11239:SF1">
    <property type="entry name" value="DNA-DIRECTED RNA POLYMERASE II SUBUNIT RPB9"/>
    <property type="match status" value="1"/>
</dbReference>
<comment type="similarity">
    <text evidence="12">Belongs to the archaeal rpoM/eukaryotic RPA12/RPB9/RPC11 RNA polymerase family.</text>
</comment>
<name>A0AAN7CP09_9PEZI</name>
<dbReference type="InterPro" id="IPR012164">
    <property type="entry name" value="Rpa12/Rpb9/Rpc10/TFS"/>
</dbReference>
<keyword evidence="4 12" id="KW-0240">DNA-directed RNA polymerase</keyword>
<dbReference type="Gene3D" id="2.20.25.10">
    <property type="match status" value="2"/>
</dbReference>
<dbReference type="SUPFAM" id="SSF57783">
    <property type="entry name" value="Zinc beta-ribbon"/>
    <property type="match status" value="2"/>
</dbReference>
<dbReference type="GO" id="GO:0006283">
    <property type="term" value="P:transcription-coupled nucleotide-excision repair"/>
    <property type="evidence" value="ECO:0007669"/>
    <property type="project" value="TreeGrafter"/>
</dbReference>
<dbReference type="GO" id="GO:0001193">
    <property type="term" value="P:maintenance of transcriptional fidelity during transcription elongation by RNA polymerase II"/>
    <property type="evidence" value="ECO:0007669"/>
    <property type="project" value="TreeGrafter"/>
</dbReference>
<comment type="subunit">
    <text evidence="2">Component of the RNA polymerase II (Pol II) complex consisting of 12 subunits.</text>
</comment>
<evidence type="ECO:0000256" key="9">
    <source>
        <dbReference type="ARBA" id="ARBA00023242"/>
    </source>
</evidence>
<keyword evidence="16" id="KW-1185">Reference proteome</keyword>
<feature type="region of interest" description="Disordered" evidence="13">
    <location>
        <begin position="77"/>
        <end position="114"/>
    </location>
</feature>
<evidence type="ECO:0000256" key="11">
    <source>
        <dbReference type="PROSITE-ProRule" id="PRU00472"/>
    </source>
</evidence>
<dbReference type="InterPro" id="IPR001529">
    <property type="entry name" value="Zn_ribbon_RPB9"/>
</dbReference>
<dbReference type="EMBL" id="MU857724">
    <property type="protein sequence ID" value="KAK4244782.1"/>
    <property type="molecule type" value="Genomic_DNA"/>
</dbReference>
<dbReference type="Pfam" id="PF02150">
    <property type="entry name" value="Zn_ribbon_RPB9"/>
    <property type="match status" value="1"/>
</dbReference>
<keyword evidence="6 11" id="KW-0863">Zinc-finger</keyword>
<evidence type="ECO:0000256" key="1">
    <source>
        <dbReference type="ARBA" id="ARBA00004604"/>
    </source>
</evidence>
<dbReference type="FunFam" id="2.20.25.10:FF:000008">
    <property type="entry name" value="DNA-directed RNA polymerase II subunit RPB9"/>
    <property type="match status" value="1"/>
</dbReference>
<evidence type="ECO:0000256" key="12">
    <source>
        <dbReference type="RuleBase" id="RU003474"/>
    </source>
</evidence>
<comment type="caution">
    <text evidence="15">The sequence shown here is derived from an EMBL/GenBank/DDBJ whole genome shotgun (WGS) entry which is preliminary data.</text>
</comment>
<dbReference type="InterPro" id="IPR001222">
    <property type="entry name" value="Znf_TFIIS"/>
</dbReference>
<dbReference type="GO" id="GO:0008270">
    <property type="term" value="F:zinc ion binding"/>
    <property type="evidence" value="ECO:0007669"/>
    <property type="project" value="UniProtKB-KW"/>
</dbReference>
<dbReference type="CDD" id="cd10508">
    <property type="entry name" value="Zn-ribbon_RPB9"/>
    <property type="match status" value="1"/>
</dbReference>
<dbReference type="GO" id="GO:0005730">
    <property type="term" value="C:nucleolus"/>
    <property type="evidence" value="ECO:0007669"/>
    <property type="project" value="UniProtKB-SubCell"/>
</dbReference>
<evidence type="ECO:0000256" key="7">
    <source>
        <dbReference type="ARBA" id="ARBA00022833"/>
    </source>
</evidence>
<protein>
    <recommendedName>
        <fullName evidence="3">DNA-directed RNA polymerase II subunit RPB9</fullName>
    </recommendedName>
    <alternativeName>
        <fullName evidence="10">DNA-directed RNA polymerase II subunit 9</fullName>
    </alternativeName>
</protein>
<dbReference type="GO" id="GO:0003676">
    <property type="term" value="F:nucleic acid binding"/>
    <property type="evidence" value="ECO:0007669"/>
    <property type="project" value="InterPro"/>
</dbReference>
<evidence type="ECO:0000256" key="2">
    <source>
        <dbReference type="ARBA" id="ARBA00011730"/>
    </source>
</evidence>
<dbReference type="GO" id="GO:0003899">
    <property type="term" value="F:DNA-directed RNA polymerase activity"/>
    <property type="evidence" value="ECO:0007669"/>
    <property type="project" value="InterPro"/>
</dbReference>
<dbReference type="Proteomes" id="UP001303647">
    <property type="component" value="Unassembled WGS sequence"/>
</dbReference>
<keyword evidence="7" id="KW-0862">Zinc</keyword>
<evidence type="ECO:0000256" key="3">
    <source>
        <dbReference type="ARBA" id="ARBA00015926"/>
    </source>
</evidence>
<evidence type="ECO:0000256" key="4">
    <source>
        <dbReference type="ARBA" id="ARBA00022478"/>
    </source>
</evidence>
<gene>
    <name evidence="15" type="ORF">C7999DRAFT_16978</name>
</gene>
<keyword evidence="5 12" id="KW-0479">Metal-binding</keyword>
<evidence type="ECO:0000313" key="15">
    <source>
        <dbReference type="EMBL" id="KAK4244782.1"/>
    </source>
</evidence>
<evidence type="ECO:0000259" key="14">
    <source>
        <dbReference type="PROSITE" id="PS51133"/>
    </source>
</evidence>
<reference evidence="15" key="1">
    <citation type="journal article" date="2023" name="Mol. Phylogenet. Evol.">
        <title>Genome-scale phylogeny and comparative genomics of the fungal order Sordariales.</title>
        <authorList>
            <person name="Hensen N."/>
            <person name="Bonometti L."/>
            <person name="Westerberg I."/>
            <person name="Brannstrom I.O."/>
            <person name="Guillou S."/>
            <person name="Cros-Aarteil S."/>
            <person name="Calhoun S."/>
            <person name="Haridas S."/>
            <person name="Kuo A."/>
            <person name="Mondo S."/>
            <person name="Pangilinan J."/>
            <person name="Riley R."/>
            <person name="LaButti K."/>
            <person name="Andreopoulos B."/>
            <person name="Lipzen A."/>
            <person name="Chen C."/>
            <person name="Yan M."/>
            <person name="Daum C."/>
            <person name="Ng V."/>
            <person name="Clum A."/>
            <person name="Steindorff A."/>
            <person name="Ohm R.A."/>
            <person name="Martin F."/>
            <person name="Silar P."/>
            <person name="Natvig D.O."/>
            <person name="Lalanne C."/>
            <person name="Gautier V."/>
            <person name="Ament-Velasquez S.L."/>
            <person name="Kruys A."/>
            <person name="Hutchinson M.I."/>
            <person name="Powell A.J."/>
            <person name="Barry K."/>
            <person name="Miller A.N."/>
            <person name="Grigoriev I.V."/>
            <person name="Debuchy R."/>
            <person name="Gladieux P."/>
            <person name="Hiltunen Thoren M."/>
            <person name="Johannesson H."/>
        </authorList>
    </citation>
    <scope>NUCLEOTIDE SEQUENCE</scope>
    <source>
        <strain evidence="15">CBS 359.72</strain>
    </source>
</reference>
<dbReference type="PROSITE" id="PS51133">
    <property type="entry name" value="ZF_TFIIS_2"/>
    <property type="match status" value="1"/>
</dbReference>
<dbReference type="GO" id="GO:0006367">
    <property type="term" value="P:transcription initiation at RNA polymerase II promoter"/>
    <property type="evidence" value="ECO:0007669"/>
    <property type="project" value="TreeGrafter"/>
</dbReference>
<evidence type="ECO:0000256" key="5">
    <source>
        <dbReference type="ARBA" id="ARBA00022723"/>
    </source>
</evidence>
<comment type="subcellular location">
    <subcellularLocation>
        <location evidence="1">Nucleus</location>
        <location evidence="1">Nucleolus</location>
    </subcellularLocation>
</comment>
<keyword evidence="9" id="KW-0539">Nucleus</keyword>
<dbReference type="AlphaFoldDB" id="A0AAN7CP09"/>
<dbReference type="PANTHER" id="PTHR11239">
    <property type="entry name" value="DNA-DIRECTED RNA POLYMERASE"/>
    <property type="match status" value="1"/>
</dbReference>
<reference evidence="15" key="2">
    <citation type="submission" date="2023-05" db="EMBL/GenBank/DDBJ databases">
        <authorList>
            <consortium name="Lawrence Berkeley National Laboratory"/>
            <person name="Steindorff A."/>
            <person name="Hensen N."/>
            <person name="Bonometti L."/>
            <person name="Westerberg I."/>
            <person name="Brannstrom I.O."/>
            <person name="Guillou S."/>
            <person name="Cros-Aarteil S."/>
            <person name="Calhoun S."/>
            <person name="Haridas S."/>
            <person name="Kuo A."/>
            <person name="Mondo S."/>
            <person name="Pangilinan J."/>
            <person name="Riley R."/>
            <person name="Labutti K."/>
            <person name="Andreopoulos B."/>
            <person name="Lipzen A."/>
            <person name="Chen C."/>
            <person name="Yanf M."/>
            <person name="Daum C."/>
            <person name="Ng V."/>
            <person name="Clum A."/>
            <person name="Ohm R."/>
            <person name="Martin F."/>
            <person name="Silar P."/>
            <person name="Natvig D."/>
            <person name="Lalanne C."/>
            <person name="Gautier V."/>
            <person name="Ament-Velasquez S.L."/>
            <person name="Kruys A."/>
            <person name="Hutchinson M.I."/>
            <person name="Powell A.J."/>
            <person name="Barry K."/>
            <person name="Miller A.N."/>
            <person name="Grigoriev I.V."/>
            <person name="Debuchy R."/>
            <person name="Gladieux P."/>
            <person name="Thoren M.H."/>
            <person name="Johannesson H."/>
        </authorList>
    </citation>
    <scope>NUCLEOTIDE SEQUENCE</scope>
    <source>
        <strain evidence="15">CBS 359.72</strain>
    </source>
</reference>
<evidence type="ECO:0000256" key="10">
    <source>
        <dbReference type="ARBA" id="ARBA00042129"/>
    </source>
</evidence>
<dbReference type="SMART" id="SM00661">
    <property type="entry name" value="RPOL9"/>
    <property type="match status" value="1"/>
</dbReference>
<feature type="domain" description="TFIIS-type" evidence="14">
    <location>
        <begin position="241"/>
        <end position="281"/>
    </location>
</feature>
<evidence type="ECO:0000256" key="6">
    <source>
        <dbReference type="ARBA" id="ARBA00022771"/>
    </source>
</evidence>
<dbReference type="GO" id="GO:0005665">
    <property type="term" value="C:RNA polymerase II, core complex"/>
    <property type="evidence" value="ECO:0007669"/>
    <property type="project" value="TreeGrafter"/>
</dbReference>
<organism evidence="15 16">
    <name type="scientific">Corynascus novoguineensis</name>
    <dbReference type="NCBI Taxonomy" id="1126955"/>
    <lineage>
        <taxon>Eukaryota</taxon>
        <taxon>Fungi</taxon>
        <taxon>Dikarya</taxon>
        <taxon>Ascomycota</taxon>
        <taxon>Pezizomycotina</taxon>
        <taxon>Sordariomycetes</taxon>
        <taxon>Sordariomycetidae</taxon>
        <taxon>Sordariales</taxon>
        <taxon>Chaetomiaceae</taxon>
        <taxon>Corynascus</taxon>
    </lineage>
</organism>